<reference evidence="3" key="1">
    <citation type="submission" date="2016-03" db="EMBL/GenBank/DDBJ databases">
        <authorList>
            <person name="Guldener U."/>
        </authorList>
    </citation>
    <scope>NUCLEOTIDE SEQUENCE [LARGE SCALE GENOMIC DNA]</scope>
</reference>
<organism evidence="2 3">
    <name type="scientific">Rhynchosporium secalis</name>
    <name type="common">Barley scald fungus</name>
    <dbReference type="NCBI Taxonomy" id="38038"/>
    <lineage>
        <taxon>Eukaryota</taxon>
        <taxon>Fungi</taxon>
        <taxon>Dikarya</taxon>
        <taxon>Ascomycota</taxon>
        <taxon>Pezizomycotina</taxon>
        <taxon>Leotiomycetes</taxon>
        <taxon>Helotiales</taxon>
        <taxon>Ploettnerulaceae</taxon>
        <taxon>Rhynchosporium</taxon>
    </lineage>
</organism>
<evidence type="ECO:0000256" key="1">
    <source>
        <dbReference type="SAM" id="MobiDB-lite"/>
    </source>
</evidence>
<dbReference type="EMBL" id="FJVC01000174">
    <property type="protein sequence ID" value="CZT44479.1"/>
    <property type="molecule type" value="Genomic_DNA"/>
</dbReference>
<feature type="compositionally biased region" description="Polar residues" evidence="1">
    <location>
        <begin position="81"/>
        <end position="95"/>
    </location>
</feature>
<feature type="compositionally biased region" description="Acidic residues" evidence="1">
    <location>
        <begin position="179"/>
        <end position="201"/>
    </location>
</feature>
<dbReference type="Proteomes" id="UP000177625">
    <property type="component" value="Unassembled WGS sequence"/>
</dbReference>
<feature type="compositionally biased region" description="Basic and acidic residues" evidence="1">
    <location>
        <begin position="60"/>
        <end position="77"/>
    </location>
</feature>
<feature type="compositionally biased region" description="Basic and acidic residues" evidence="1">
    <location>
        <begin position="243"/>
        <end position="271"/>
    </location>
</feature>
<dbReference type="AlphaFoldDB" id="A0A1E1M5U2"/>
<feature type="compositionally biased region" description="Polar residues" evidence="1">
    <location>
        <begin position="222"/>
        <end position="242"/>
    </location>
</feature>
<evidence type="ECO:0000313" key="2">
    <source>
        <dbReference type="EMBL" id="CZT44479.1"/>
    </source>
</evidence>
<sequence>MQTSKETPQTKQTRKASISPEADTKVMSPPAIPPPTPFGPSSSSTHTRPFSPSITGQSQSRDKIITQQPGKRDHSLGEIESQPQSNAEPPSQVRNQDQDQAEIKSGLDAQRDGSKEIERPPFEPFFMLIDDLSNGKQSTHHPSRVHYIFADDDVSEVFTGCVGRAVEWQMQSGGREEGDVVEQTEGEEDEDSKEDGEEEEEGTKGIETGTNSSIAAPRPSHPTLNTNPRSRNFQKRNTSQRTGTEDREPKSKIKGREKEKVNPLKSEPPTREERVLIIDINSTGDAVTKISSLSPQWQVVSAEISKAPMWDKEGGEDGESPAGLGAGMMLRVEGVGLDLDGHGELEGRGEDGGGKGKGKEREGESVMGEEEMQLLMEGFDRKMGILRRVVQRGSREDLGPVSIPTTVSIPGPVDGNVYTAVKPGD</sequence>
<accession>A0A1E1M5U2</accession>
<feature type="region of interest" description="Disordered" evidence="1">
    <location>
        <begin position="341"/>
        <end position="370"/>
    </location>
</feature>
<evidence type="ECO:0000313" key="3">
    <source>
        <dbReference type="Proteomes" id="UP000177625"/>
    </source>
</evidence>
<feature type="compositionally biased region" description="Polar residues" evidence="1">
    <location>
        <begin position="45"/>
        <end position="59"/>
    </location>
</feature>
<feature type="compositionally biased region" description="Basic and acidic residues" evidence="1">
    <location>
        <begin position="109"/>
        <end position="121"/>
    </location>
</feature>
<feature type="region of interest" description="Disordered" evidence="1">
    <location>
        <begin position="169"/>
        <end position="271"/>
    </location>
</feature>
<feature type="region of interest" description="Disordered" evidence="1">
    <location>
        <begin position="1"/>
        <end position="122"/>
    </location>
</feature>
<feature type="compositionally biased region" description="Basic and acidic residues" evidence="1">
    <location>
        <begin position="341"/>
        <end position="364"/>
    </location>
</feature>
<feature type="compositionally biased region" description="Polar residues" evidence="1">
    <location>
        <begin position="1"/>
        <end position="11"/>
    </location>
</feature>
<protein>
    <submittedName>
        <fullName evidence="2">Uncharacterized protein</fullName>
    </submittedName>
</protein>
<proteinExistence type="predicted"/>
<gene>
    <name evidence="2" type="ORF">RSE6_04650</name>
</gene>
<name>A0A1E1M5U2_RHYSE</name>
<keyword evidence="3" id="KW-1185">Reference proteome</keyword>
<dbReference type="Gene3D" id="2.60.270.60">
    <property type="match status" value="1"/>
</dbReference>